<dbReference type="InterPro" id="IPR006121">
    <property type="entry name" value="HMA_dom"/>
</dbReference>
<dbReference type="PANTHER" id="PTHR46594">
    <property type="entry name" value="P-TYPE CATION-TRANSPORTING ATPASE"/>
    <property type="match status" value="1"/>
</dbReference>
<comment type="caution">
    <text evidence="3">The sequence shown here is derived from an EMBL/GenBank/DDBJ whole genome shotgun (WGS) entry which is preliminary data.</text>
</comment>
<dbReference type="InterPro" id="IPR001802">
    <property type="entry name" value="MerP/CopZ"/>
</dbReference>
<sequence length="89" mass="9481">MQTAHAEATVSVQKQSSQSVTLAMQNMTCAMCKITIKKALQGVDGVQKVNVDGDTKMADVTFDPQKTSIEALIKATTNAGYPATVHQPK</sequence>
<dbReference type="EMBL" id="LUUI01000119">
    <property type="protein sequence ID" value="OAI13478.1"/>
    <property type="molecule type" value="Genomic_DNA"/>
</dbReference>
<proteinExistence type="predicted"/>
<protein>
    <recommendedName>
        <fullName evidence="2">HMA domain-containing protein</fullName>
    </recommendedName>
</protein>
<dbReference type="GO" id="GO:0046872">
    <property type="term" value="F:metal ion binding"/>
    <property type="evidence" value="ECO:0007669"/>
    <property type="project" value="UniProtKB-KW"/>
</dbReference>
<dbReference type="Gene3D" id="3.30.70.100">
    <property type="match status" value="1"/>
</dbReference>
<feature type="domain" description="HMA" evidence="2">
    <location>
        <begin position="18"/>
        <end position="84"/>
    </location>
</feature>
<dbReference type="CDD" id="cd00371">
    <property type="entry name" value="HMA"/>
    <property type="match status" value="1"/>
</dbReference>
<evidence type="ECO:0000313" key="3">
    <source>
        <dbReference type="EMBL" id="OAI13478.1"/>
    </source>
</evidence>
<dbReference type="STRING" id="980561.A1359_12245"/>
<gene>
    <name evidence="3" type="ORF">A1359_12245</name>
</gene>
<name>A0A177N623_9GAMM</name>
<dbReference type="PROSITE" id="PS50846">
    <property type="entry name" value="HMA_2"/>
    <property type="match status" value="1"/>
</dbReference>
<accession>A0A177N623</accession>
<reference evidence="3 4" key="1">
    <citation type="submission" date="2016-03" db="EMBL/GenBank/DDBJ databases">
        <authorList>
            <person name="Ploux O."/>
        </authorList>
    </citation>
    <scope>NUCLEOTIDE SEQUENCE [LARGE SCALE GENOMIC DNA]</scope>
    <source>
        <strain evidence="3 4">R-45370</strain>
    </source>
</reference>
<dbReference type="InterPro" id="IPR036163">
    <property type="entry name" value="HMA_dom_sf"/>
</dbReference>
<dbReference type="PANTHER" id="PTHR46594:SF4">
    <property type="entry name" value="P-TYPE CATION-TRANSPORTING ATPASE"/>
    <property type="match status" value="1"/>
</dbReference>
<evidence type="ECO:0000313" key="4">
    <source>
        <dbReference type="Proteomes" id="UP000078476"/>
    </source>
</evidence>
<evidence type="ECO:0000256" key="1">
    <source>
        <dbReference type="ARBA" id="ARBA00022723"/>
    </source>
</evidence>
<dbReference type="SUPFAM" id="SSF55008">
    <property type="entry name" value="HMA, heavy metal-associated domain"/>
    <property type="match status" value="1"/>
</dbReference>
<dbReference type="Pfam" id="PF00403">
    <property type="entry name" value="HMA"/>
    <property type="match status" value="1"/>
</dbReference>
<dbReference type="Proteomes" id="UP000078476">
    <property type="component" value="Unassembled WGS sequence"/>
</dbReference>
<dbReference type="PRINTS" id="PR00946">
    <property type="entry name" value="HGSCAVENGER"/>
</dbReference>
<keyword evidence="1" id="KW-0479">Metal-binding</keyword>
<dbReference type="FunFam" id="3.30.70.100:FF:000001">
    <property type="entry name" value="ATPase copper transporting beta"/>
    <property type="match status" value="1"/>
</dbReference>
<dbReference type="AlphaFoldDB" id="A0A177N623"/>
<keyword evidence="4" id="KW-1185">Reference proteome</keyword>
<organism evidence="3 4">
    <name type="scientific">Methylomonas lenta</name>
    <dbReference type="NCBI Taxonomy" id="980561"/>
    <lineage>
        <taxon>Bacteria</taxon>
        <taxon>Pseudomonadati</taxon>
        <taxon>Pseudomonadota</taxon>
        <taxon>Gammaproteobacteria</taxon>
        <taxon>Methylococcales</taxon>
        <taxon>Methylococcaceae</taxon>
        <taxon>Methylomonas</taxon>
    </lineage>
</organism>
<evidence type="ECO:0000259" key="2">
    <source>
        <dbReference type="PROSITE" id="PS50846"/>
    </source>
</evidence>